<organism evidence="4">
    <name type="scientific">Chlorella variabilis</name>
    <name type="common">Green alga</name>
    <dbReference type="NCBI Taxonomy" id="554065"/>
    <lineage>
        <taxon>Eukaryota</taxon>
        <taxon>Viridiplantae</taxon>
        <taxon>Chlorophyta</taxon>
        <taxon>core chlorophytes</taxon>
        <taxon>Trebouxiophyceae</taxon>
        <taxon>Chlorellales</taxon>
        <taxon>Chlorellaceae</taxon>
        <taxon>Chlorella clade</taxon>
        <taxon>Chlorella</taxon>
    </lineage>
</organism>
<gene>
    <name evidence="3" type="ORF">CHLNCDRAFT_49756</name>
</gene>
<keyword evidence="4" id="KW-1185">Reference proteome</keyword>
<evidence type="ECO:0000313" key="4">
    <source>
        <dbReference type="Proteomes" id="UP000008141"/>
    </source>
</evidence>
<feature type="coiled-coil region" evidence="1">
    <location>
        <begin position="491"/>
        <end position="525"/>
    </location>
</feature>
<dbReference type="OrthoDB" id="2019015at2759"/>
<dbReference type="PANTHER" id="PTHR42923:SF20">
    <property type="entry name" value="FLAVIN-CONTAINING AMINE OXIDASEDEHYDROGENASE"/>
    <property type="match status" value="1"/>
</dbReference>
<dbReference type="GO" id="GO:0016491">
    <property type="term" value="F:oxidoreductase activity"/>
    <property type="evidence" value="ECO:0007669"/>
    <property type="project" value="TreeGrafter"/>
</dbReference>
<feature type="non-terminal residue" evidence="3">
    <location>
        <position position="1"/>
    </location>
</feature>
<dbReference type="PANTHER" id="PTHR42923">
    <property type="entry name" value="PROTOPORPHYRINOGEN OXIDASE"/>
    <property type="match status" value="1"/>
</dbReference>
<evidence type="ECO:0000256" key="1">
    <source>
        <dbReference type="SAM" id="Coils"/>
    </source>
</evidence>
<feature type="coiled-coil region" evidence="1">
    <location>
        <begin position="411"/>
        <end position="438"/>
    </location>
</feature>
<protein>
    <submittedName>
        <fullName evidence="3">Uncharacterized protein</fullName>
    </submittedName>
</protein>
<dbReference type="GeneID" id="17358411"/>
<evidence type="ECO:0000256" key="2">
    <source>
        <dbReference type="SAM" id="MobiDB-lite"/>
    </source>
</evidence>
<dbReference type="eggNOG" id="ENOG502QPN7">
    <property type="taxonomic scope" value="Eukaryota"/>
</dbReference>
<feature type="compositionally biased region" description="Polar residues" evidence="2">
    <location>
        <begin position="379"/>
        <end position="397"/>
    </location>
</feature>
<dbReference type="AlphaFoldDB" id="E1Z3X3"/>
<proteinExistence type="predicted"/>
<name>E1Z3X3_CHLVA</name>
<accession>E1Z3X3</accession>
<reference evidence="3 4" key="1">
    <citation type="journal article" date="2010" name="Plant Cell">
        <title>The Chlorella variabilis NC64A genome reveals adaptation to photosymbiosis, coevolution with viruses, and cryptic sex.</title>
        <authorList>
            <person name="Blanc G."/>
            <person name="Duncan G."/>
            <person name="Agarkova I."/>
            <person name="Borodovsky M."/>
            <person name="Gurnon J."/>
            <person name="Kuo A."/>
            <person name="Lindquist E."/>
            <person name="Lucas S."/>
            <person name="Pangilinan J."/>
            <person name="Polle J."/>
            <person name="Salamov A."/>
            <person name="Terry A."/>
            <person name="Yamada T."/>
            <person name="Dunigan D.D."/>
            <person name="Grigoriev I.V."/>
            <person name="Claverie J.M."/>
            <person name="Van Etten J.L."/>
        </authorList>
    </citation>
    <scope>NUCLEOTIDE SEQUENCE [LARGE SCALE GENOMIC DNA]</scope>
    <source>
        <strain evidence="3 4">NC64A</strain>
    </source>
</reference>
<dbReference type="STRING" id="554065.E1Z3X3"/>
<dbReference type="InterPro" id="IPR050464">
    <property type="entry name" value="Zeta_carotene_desat/Oxidored"/>
</dbReference>
<feature type="region of interest" description="Disordered" evidence="2">
    <location>
        <begin position="741"/>
        <end position="773"/>
    </location>
</feature>
<feature type="region of interest" description="Disordered" evidence="2">
    <location>
        <begin position="366"/>
        <end position="397"/>
    </location>
</feature>
<dbReference type="Proteomes" id="UP000008141">
    <property type="component" value="Unassembled WGS sequence"/>
</dbReference>
<sequence>NAWTNHSDSALVQRLQPEIERFGRVLRWVHRLEPLFAFIPINKVLRWWGFSDAFRNEMVFPLVALFFGTGNQACLLPNVRYYNDLIVTHQDQGYMSRHYELRLEQRDMYFVRTDPADRERIEMSFNLSMYQPHLQGRRPIYQSIFLDDTHRQHWTVGAIDKASGHHTVLWRGTGVLEAPRWPKLIAPQLAKVLKTRMTRQFAHTWRHFATWVPFVQFLQGRHHTWYAGAYTLFNTHEIATMSGLAVAERLGAPYPFAHDKLAAQQFNTYMRIVHGPFVRRSTAAVVRMQQQPEEEFWLGRLSALSKPQNPVCRFLLAAAAAMAPAAVLLGACQPTLPARSSEAPPPCRDGGATAILAHVPARQQHSALQQKTADALEQPQRQQTSAGSGTVTGAPSSPALQPDNLFLAAQVEALKLQVSQLRRSNAQLQQQLAAAAVEQVALTKHASLQQLAQLRASLLSAESTAAAEAAATVLQSELGVQLPSAADAVPLDLVQRLHDSFQSRLEALQQQHQAALRRLHQAHEAALALQAEQHERVAAALSDALEDPAREAEAALLRDDCRYLKDKIQQLGAEYQQRVQVAAAEARLIAQRQAAADQRRAQQVAEAELAAVRRHLAEVQAAAVAAQEAGEQAAALERARHAAELARMREERAAEMRGTKAELAEALAAQRHREGEYFDLLGELRALRSAMSSAASSRSATRQGMEHEGLHGSEQGAVAGQRHEDPMQQAAAAAMAGQHTWQQAGTQPGQLMVPPPDEEHEQTRRGLPAAWEQPRQMPEMLQHLRARDVLQKPFARDAVQ</sequence>
<keyword evidence="1" id="KW-0175">Coiled coil</keyword>
<evidence type="ECO:0000313" key="3">
    <source>
        <dbReference type="EMBL" id="EFN58955.1"/>
    </source>
</evidence>
<dbReference type="RefSeq" id="XP_005851057.1">
    <property type="nucleotide sequence ID" value="XM_005850995.1"/>
</dbReference>
<dbReference type="KEGG" id="cvr:CHLNCDRAFT_49756"/>
<dbReference type="EMBL" id="GL433836">
    <property type="protein sequence ID" value="EFN58955.1"/>
    <property type="molecule type" value="Genomic_DNA"/>
</dbReference>
<dbReference type="InParanoid" id="E1Z3X3"/>